<evidence type="ECO:0000259" key="1">
    <source>
        <dbReference type="Pfam" id="PF01755"/>
    </source>
</evidence>
<gene>
    <name evidence="2" type="ORF">SEMRO_22_G015090.1</name>
</gene>
<proteinExistence type="predicted"/>
<evidence type="ECO:0000313" key="3">
    <source>
        <dbReference type="Proteomes" id="UP001153069"/>
    </source>
</evidence>
<reference evidence="2" key="1">
    <citation type="submission" date="2020-06" db="EMBL/GenBank/DDBJ databases">
        <authorList>
            <consortium name="Plant Systems Biology data submission"/>
        </authorList>
    </citation>
    <scope>NUCLEOTIDE SEQUENCE</scope>
    <source>
        <strain evidence="2">D6</strain>
    </source>
</reference>
<comment type="caution">
    <text evidence="2">The sequence shown here is derived from an EMBL/GenBank/DDBJ whole genome shotgun (WGS) entry which is preliminary data.</text>
</comment>
<accession>A0A9N8DB82</accession>
<evidence type="ECO:0000313" key="2">
    <source>
        <dbReference type="EMBL" id="CAB9497564.1"/>
    </source>
</evidence>
<dbReference type="Proteomes" id="UP001153069">
    <property type="component" value="Unassembled WGS sequence"/>
</dbReference>
<organism evidence="2 3">
    <name type="scientific">Seminavis robusta</name>
    <dbReference type="NCBI Taxonomy" id="568900"/>
    <lineage>
        <taxon>Eukaryota</taxon>
        <taxon>Sar</taxon>
        <taxon>Stramenopiles</taxon>
        <taxon>Ochrophyta</taxon>
        <taxon>Bacillariophyta</taxon>
        <taxon>Bacillariophyceae</taxon>
        <taxon>Bacillariophycidae</taxon>
        <taxon>Naviculales</taxon>
        <taxon>Naviculaceae</taxon>
        <taxon>Seminavis</taxon>
    </lineage>
</organism>
<name>A0A9N8DB82_9STRA</name>
<dbReference type="GO" id="GO:0016740">
    <property type="term" value="F:transferase activity"/>
    <property type="evidence" value="ECO:0007669"/>
    <property type="project" value="UniProtKB-KW"/>
</dbReference>
<dbReference type="Pfam" id="PF01755">
    <property type="entry name" value="Glyco_transf_25"/>
    <property type="match status" value="1"/>
</dbReference>
<dbReference type="AlphaFoldDB" id="A0A9N8DB82"/>
<sequence length="381" mass="42680">MLLRSLYHRNNHRSMGGGDPLALNGHHKDRAFPTKTIADGNQKPVLTNASKQPVVPINVINLDKDKARWGKVILELQNKGGQLVERFPAVYGKALSEEELVANTTPLARIFCTRPVIGCFLSHRNAWMKVLKSTKFPYQVILEDDAIIACNNFSERIQDLVEELESNGETRDQWDILMLGGIACVHPEQDYGLNILDAMLVGGTRKPRFIDNSTRIHVPYRPEGCHGYVVSKRGAQKLLRRAYKANFMVDEVAFGDPTNSSVYICHPMLVYQDQTLPSTLGMNEVGWGISRWIPNWDVDPYTKVKLKWAVREPLIQMGRLELILTTERLIQTAIAGVLLNLVLFALGKIPALAVPLPAILTSGTLKLFVHIMLNTNEGIDI</sequence>
<dbReference type="CDD" id="cd06532">
    <property type="entry name" value="Glyco_transf_25"/>
    <property type="match status" value="1"/>
</dbReference>
<keyword evidence="2" id="KW-0808">Transferase</keyword>
<feature type="domain" description="Glycosyl transferase family 25" evidence="1">
    <location>
        <begin position="57"/>
        <end position="252"/>
    </location>
</feature>
<keyword evidence="3" id="KW-1185">Reference proteome</keyword>
<dbReference type="OrthoDB" id="41576at2759"/>
<dbReference type="InterPro" id="IPR002654">
    <property type="entry name" value="Glyco_trans_25"/>
</dbReference>
<dbReference type="EMBL" id="CAICTM010000022">
    <property type="protein sequence ID" value="CAB9497564.1"/>
    <property type="molecule type" value="Genomic_DNA"/>
</dbReference>
<protein>
    <submittedName>
        <fullName evidence="2">Lacto-N-neotetraose biosynthesis glycosyl transferase</fullName>
    </submittedName>
</protein>